<dbReference type="Pfam" id="PF13751">
    <property type="entry name" value="DDE_Tnp_1_6"/>
    <property type="match status" value="1"/>
</dbReference>
<reference evidence="2 3" key="1">
    <citation type="submission" date="2020-04" db="EMBL/GenBank/DDBJ databases">
        <title>Staphylococcus species from domestic dog.</title>
        <authorList>
            <person name="Paterson G.K."/>
        </authorList>
    </citation>
    <scope>NUCLEOTIDE SEQUENCE [LARGE SCALE GENOMIC DNA]</scope>
    <source>
        <strain evidence="2 3">H16/1A</strain>
    </source>
</reference>
<sequence>KKIRKNLKWEYFKNNTKKLLSDPETSKIYSQRKNDVETFFGNLKANLSFTRMSLRGKEKVETEIGIAFMAVNIKKLSTLRVDKFYLKLKQEDFSFFIMKIFLFSVLRHINVPAPALVVIFL</sequence>
<dbReference type="EMBL" id="JABANU010000015">
    <property type="protein sequence ID" value="MBI5975379.1"/>
    <property type="molecule type" value="Genomic_DNA"/>
</dbReference>
<evidence type="ECO:0000259" key="1">
    <source>
        <dbReference type="Pfam" id="PF13751"/>
    </source>
</evidence>
<gene>
    <name evidence="2" type="ORF">HHH54_07150</name>
</gene>
<feature type="non-terminal residue" evidence="2">
    <location>
        <position position="1"/>
    </location>
</feature>
<feature type="domain" description="Transposase DDE" evidence="1">
    <location>
        <begin position="3"/>
        <end position="76"/>
    </location>
</feature>
<evidence type="ECO:0000313" key="3">
    <source>
        <dbReference type="Proteomes" id="UP000751852"/>
    </source>
</evidence>
<dbReference type="InterPro" id="IPR025668">
    <property type="entry name" value="Tnp_DDE_dom"/>
</dbReference>
<organism evidence="2 3">
    <name type="scientific">Staphylococcus canis</name>
    <dbReference type="NCBI Taxonomy" id="2724942"/>
    <lineage>
        <taxon>Bacteria</taxon>
        <taxon>Bacillati</taxon>
        <taxon>Bacillota</taxon>
        <taxon>Bacilli</taxon>
        <taxon>Bacillales</taxon>
        <taxon>Staphylococcaceae</taxon>
        <taxon>Staphylococcus</taxon>
    </lineage>
</organism>
<dbReference type="RefSeq" id="WP_198618156.1">
    <property type="nucleotide sequence ID" value="NZ_JABANU010000015.1"/>
</dbReference>
<accession>A0ABS0TCC3</accession>
<dbReference type="Proteomes" id="UP000751852">
    <property type="component" value="Unassembled WGS sequence"/>
</dbReference>
<name>A0ABS0TCC3_9STAP</name>
<keyword evidence="3" id="KW-1185">Reference proteome</keyword>
<protein>
    <submittedName>
        <fullName evidence="2">Transposase</fullName>
    </submittedName>
</protein>
<evidence type="ECO:0000313" key="2">
    <source>
        <dbReference type="EMBL" id="MBI5975379.1"/>
    </source>
</evidence>
<comment type="caution">
    <text evidence="2">The sequence shown here is derived from an EMBL/GenBank/DDBJ whole genome shotgun (WGS) entry which is preliminary data.</text>
</comment>
<proteinExistence type="predicted"/>